<keyword evidence="3" id="KW-1133">Transmembrane helix</keyword>
<keyword evidence="3" id="KW-0812">Transmembrane</keyword>
<evidence type="ECO:0000256" key="2">
    <source>
        <dbReference type="SAM" id="Coils"/>
    </source>
</evidence>
<dbReference type="EMBL" id="JX649873">
    <property type="protein sequence ID" value="AGC71456.1"/>
    <property type="molecule type" value="Genomic_DNA"/>
</dbReference>
<reference evidence="4" key="1">
    <citation type="submission" date="2012-09" db="EMBL/GenBank/DDBJ databases">
        <title>Metagenomic Characterization of a Microbial Community in Wastewater Detects High Levels of Antibiotic Resistance.</title>
        <authorList>
            <person name="Abrams M."/>
            <person name="Caldwell A."/>
            <person name="Vandaei E."/>
            <person name="Lee W."/>
            <person name="Perrott J."/>
            <person name="Khan S.Y."/>
            <person name="Ta J."/>
            <person name="Romero D."/>
            <person name="Nguyen V."/>
            <person name="Pourmand N."/>
            <person name="Ouverney C.C."/>
        </authorList>
    </citation>
    <scope>NUCLEOTIDE SEQUENCE</scope>
</reference>
<keyword evidence="1" id="KW-0802">TPR repeat</keyword>
<protein>
    <recommendedName>
        <fullName evidence="5">Tetratricopeptide repeat protein</fullName>
    </recommendedName>
</protein>
<evidence type="ECO:0000313" key="4">
    <source>
        <dbReference type="EMBL" id="AGC71456.1"/>
    </source>
</evidence>
<evidence type="ECO:0000256" key="1">
    <source>
        <dbReference type="PROSITE-ProRule" id="PRU00339"/>
    </source>
</evidence>
<dbReference type="InterPro" id="IPR019734">
    <property type="entry name" value="TPR_rpt"/>
</dbReference>
<dbReference type="PROSITE" id="PS50005">
    <property type="entry name" value="TPR"/>
    <property type="match status" value="1"/>
</dbReference>
<sequence length="312" mass="32821">MVVLGAVVFSPWGCYRSPVIRHAPLTLVIASLFLSNAVSAQAGRMAPGERQAVARAAFEEGSEHYEHGRYPEAMDAFERAYAAMRSPEFLYNIYTAAQRAGELPRAEEALSGYLQSHVVPDDERPALEARLVLLRQEIADAEAARVAAEEQARAAEAAEAAEARRLAEAERRAREAEEEAARGAPRVSAGATVGFVVGAGGLASFATFAALAAREDRRVGRSCGAEVGEFCTESDVRQLRAYSVTADVALGVGAVGLATGLIVFFVQRNRRADILERGDDGDAAAESGATLQVAPLIGGPSGAWGVAAGGTF</sequence>
<accession>L7VVV9</accession>
<proteinExistence type="predicted"/>
<keyword evidence="2" id="KW-0175">Coiled coil</keyword>
<evidence type="ECO:0008006" key="5">
    <source>
        <dbReference type="Google" id="ProtNLM"/>
    </source>
</evidence>
<feature type="coiled-coil region" evidence="2">
    <location>
        <begin position="124"/>
        <end position="180"/>
    </location>
</feature>
<organism evidence="4">
    <name type="scientific">uncultured bacterium A1Q1_fos_91</name>
    <dbReference type="NCBI Taxonomy" id="1256591"/>
    <lineage>
        <taxon>Bacteria</taxon>
        <taxon>environmental samples</taxon>
    </lineage>
</organism>
<dbReference type="InterPro" id="IPR011990">
    <property type="entry name" value="TPR-like_helical_dom_sf"/>
</dbReference>
<dbReference type="Gene3D" id="1.25.40.10">
    <property type="entry name" value="Tetratricopeptide repeat domain"/>
    <property type="match status" value="1"/>
</dbReference>
<feature type="transmembrane region" description="Helical" evidence="3">
    <location>
        <begin position="248"/>
        <end position="266"/>
    </location>
</feature>
<dbReference type="AlphaFoldDB" id="L7VVV9"/>
<keyword evidence="3" id="KW-0472">Membrane</keyword>
<dbReference type="SUPFAM" id="SSF48452">
    <property type="entry name" value="TPR-like"/>
    <property type="match status" value="1"/>
</dbReference>
<feature type="repeat" description="TPR" evidence="1">
    <location>
        <begin position="54"/>
        <end position="87"/>
    </location>
</feature>
<evidence type="ECO:0000256" key="3">
    <source>
        <dbReference type="SAM" id="Phobius"/>
    </source>
</evidence>
<name>L7VVV9_9BACT</name>